<feature type="non-terminal residue" evidence="2">
    <location>
        <position position="107"/>
    </location>
</feature>
<dbReference type="Proteomes" id="UP000887013">
    <property type="component" value="Unassembled WGS sequence"/>
</dbReference>
<keyword evidence="3" id="KW-1185">Reference proteome</keyword>
<evidence type="ECO:0000256" key="1">
    <source>
        <dbReference type="SAM" id="Phobius"/>
    </source>
</evidence>
<dbReference type="AlphaFoldDB" id="A0A8X6MWN6"/>
<evidence type="ECO:0000313" key="3">
    <source>
        <dbReference type="Proteomes" id="UP000887013"/>
    </source>
</evidence>
<protein>
    <submittedName>
        <fullName evidence="2">Uncharacterized protein</fullName>
    </submittedName>
</protein>
<reference evidence="2" key="1">
    <citation type="submission" date="2020-08" db="EMBL/GenBank/DDBJ databases">
        <title>Multicomponent nature underlies the extraordinary mechanical properties of spider dragline silk.</title>
        <authorList>
            <person name="Kono N."/>
            <person name="Nakamura H."/>
            <person name="Mori M."/>
            <person name="Yoshida Y."/>
            <person name="Ohtoshi R."/>
            <person name="Malay A.D."/>
            <person name="Moran D.A.P."/>
            <person name="Tomita M."/>
            <person name="Numata K."/>
            <person name="Arakawa K."/>
        </authorList>
    </citation>
    <scope>NUCLEOTIDE SEQUENCE</scope>
</reference>
<dbReference type="EMBL" id="BMAW01051638">
    <property type="protein sequence ID" value="GFS81620.1"/>
    <property type="molecule type" value="Genomic_DNA"/>
</dbReference>
<name>A0A8X6MWN6_NEPPI</name>
<proteinExistence type="predicted"/>
<organism evidence="2 3">
    <name type="scientific">Nephila pilipes</name>
    <name type="common">Giant wood spider</name>
    <name type="synonym">Nephila maculata</name>
    <dbReference type="NCBI Taxonomy" id="299642"/>
    <lineage>
        <taxon>Eukaryota</taxon>
        <taxon>Metazoa</taxon>
        <taxon>Ecdysozoa</taxon>
        <taxon>Arthropoda</taxon>
        <taxon>Chelicerata</taxon>
        <taxon>Arachnida</taxon>
        <taxon>Araneae</taxon>
        <taxon>Araneomorphae</taxon>
        <taxon>Entelegynae</taxon>
        <taxon>Araneoidea</taxon>
        <taxon>Nephilidae</taxon>
        <taxon>Nephila</taxon>
    </lineage>
</organism>
<keyword evidence="1" id="KW-0472">Membrane</keyword>
<gene>
    <name evidence="2" type="ORF">NPIL_302241</name>
</gene>
<accession>A0A8X6MWN6</accession>
<evidence type="ECO:0000313" key="2">
    <source>
        <dbReference type="EMBL" id="GFS81620.1"/>
    </source>
</evidence>
<keyword evidence="1" id="KW-1133">Transmembrane helix</keyword>
<feature type="transmembrane region" description="Helical" evidence="1">
    <location>
        <begin position="6"/>
        <end position="24"/>
    </location>
</feature>
<comment type="caution">
    <text evidence="2">The sequence shown here is derived from an EMBL/GenBank/DDBJ whole genome shotgun (WGS) entry which is preliminary data.</text>
</comment>
<keyword evidence="1" id="KW-0812">Transmembrane</keyword>
<sequence length="107" mass="12133">MQSTKSYIVLLALITFSIYLDFCLTKAETNAQPNYNFVTLVENSAKHVSASKYLHSSLVEEIAPLNDLLQSSETPTIIDELIQPATNKCSEDLHYLYNNFKTEWGLK</sequence>